<name>A0A6M3ZM80_9BURK</name>
<dbReference type="Pfam" id="PF13407">
    <property type="entry name" value="Peripla_BP_4"/>
    <property type="match status" value="1"/>
</dbReference>
<dbReference type="PANTHER" id="PTHR46847:SF1">
    <property type="entry name" value="D-ALLOSE-BINDING PERIPLASMIC PROTEIN-RELATED"/>
    <property type="match status" value="1"/>
</dbReference>
<feature type="domain" description="Periplasmic binding protein" evidence="5">
    <location>
        <begin position="29"/>
        <end position="282"/>
    </location>
</feature>
<evidence type="ECO:0000259" key="5">
    <source>
        <dbReference type="Pfam" id="PF13407"/>
    </source>
</evidence>
<protein>
    <submittedName>
        <fullName evidence="6">Sugar ABC transporter substrate-binding protein</fullName>
    </submittedName>
</protein>
<sequence>MIKKTLASLLLMAVATGVSAQNKPLRIGAAVYGLKGEFMQMWSNQLKAHPAVQDGSVQVTVFDGNYDALTQSNQFDTMILQKYDAIIFVPIDLKAGAAPVQKAVKAGIPVIGSNTRVQGDVLTSYVGNDDVVAGRLEAEALMKAIGGKGNIVMIEGPIGQSAQIERARGNDEVLARYKDVEVLARKTGNWSRAESMALMENWLTAHPGQIKGVLAQNDDEALGALQAIKAKGIDPKSIAVVGIDGIADAIAAVKRGEMVTQFQDAQAQAQGALDVALRAIKGPSYQPRSTIWAEYGDKLPWKGGTEKSYTVPWTTITPENADAFLKKVKK</sequence>
<evidence type="ECO:0000256" key="3">
    <source>
        <dbReference type="ARBA" id="ARBA00022729"/>
    </source>
</evidence>
<feature type="chain" id="PRO_5026998878" evidence="4">
    <location>
        <begin position="21"/>
        <end position="330"/>
    </location>
</feature>
<reference evidence="6 7" key="1">
    <citation type="journal article" date="2012" name="J. Bacteriol.">
        <title>Genome sequence of the pathogenic Herbaspirillum seropedicae strain Os34, isolated from rice roots.</title>
        <authorList>
            <person name="Ye W."/>
            <person name="Ye S."/>
            <person name="Liu J."/>
            <person name="Chang S."/>
            <person name="Chen M."/>
            <person name="Zhu B."/>
            <person name="Guo L."/>
            <person name="An Q."/>
        </authorList>
    </citation>
    <scope>NUCLEOTIDE SEQUENCE [LARGE SCALE GENOMIC DNA]</scope>
    <source>
        <strain evidence="6 7">Os34</strain>
    </source>
</reference>
<evidence type="ECO:0000313" key="7">
    <source>
        <dbReference type="Proteomes" id="UP000501648"/>
    </source>
</evidence>
<organism evidence="6 7">
    <name type="scientific">Herbaspirillum rubrisubalbicans Os34</name>
    <dbReference type="NCBI Taxonomy" id="1235827"/>
    <lineage>
        <taxon>Bacteria</taxon>
        <taxon>Pseudomonadati</taxon>
        <taxon>Pseudomonadota</taxon>
        <taxon>Betaproteobacteria</taxon>
        <taxon>Burkholderiales</taxon>
        <taxon>Oxalobacteraceae</taxon>
        <taxon>Herbaspirillum</taxon>
    </lineage>
</organism>
<feature type="signal peptide" evidence="4">
    <location>
        <begin position="1"/>
        <end position="20"/>
    </location>
</feature>
<dbReference type="SUPFAM" id="SSF53822">
    <property type="entry name" value="Periplasmic binding protein-like I"/>
    <property type="match status" value="1"/>
</dbReference>
<evidence type="ECO:0000313" key="6">
    <source>
        <dbReference type="EMBL" id="QJP99615.1"/>
    </source>
</evidence>
<comment type="similarity">
    <text evidence="2">Belongs to the bacterial solute-binding protein 2 family.</text>
</comment>
<dbReference type="Proteomes" id="UP000501648">
    <property type="component" value="Chromosome"/>
</dbReference>
<dbReference type="CDD" id="cd06313">
    <property type="entry name" value="PBP1_ABC_ThpA_XypA"/>
    <property type="match status" value="1"/>
</dbReference>
<keyword evidence="3 4" id="KW-0732">Signal</keyword>
<dbReference type="AlphaFoldDB" id="A0A6M3ZM80"/>
<accession>A0A6M3ZM80</accession>
<dbReference type="GO" id="GO:0030246">
    <property type="term" value="F:carbohydrate binding"/>
    <property type="evidence" value="ECO:0007669"/>
    <property type="project" value="UniProtKB-ARBA"/>
</dbReference>
<dbReference type="EMBL" id="CP008956">
    <property type="protein sequence ID" value="QJP99615.1"/>
    <property type="molecule type" value="Genomic_DNA"/>
</dbReference>
<dbReference type="PANTHER" id="PTHR46847">
    <property type="entry name" value="D-ALLOSE-BINDING PERIPLASMIC PROTEIN-RELATED"/>
    <property type="match status" value="1"/>
</dbReference>
<evidence type="ECO:0000256" key="2">
    <source>
        <dbReference type="ARBA" id="ARBA00007639"/>
    </source>
</evidence>
<evidence type="ECO:0000256" key="4">
    <source>
        <dbReference type="SAM" id="SignalP"/>
    </source>
</evidence>
<evidence type="ECO:0000256" key="1">
    <source>
        <dbReference type="ARBA" id="ARBA00004196"/>
    </source>
</evidence>
<dbReference type="InterPro" id="IPR028082">
    <property type="entry name" value="Peripla_BP_I"/>
</dbReference>
<dbReference type="InterPro" id="IPR025997">
    <property type="entry name" value="SBP_2_dom"/>
</dbReference>
<comment type="subcellular location">
    <subcellularLocation>
        <location evidence="1">Cell envelope</location>
    </subcellularLocation>
</comment>
<dbReference type="Gene3D" id="3.40.50.2300">
    <property type="match status" value="2"/>
</dbReference>
<dbReference type="GO" id="GO:0030313">
    <property type="term" value="C:cell envelope"/>
    <property type="evidence" value="ECO:0007669"/>
    <property type="project" value="UniProtKB-SubCell"/>
</dbReference>
<gene>
    <name evidence="6" type="ORF">C798_05060</name>
</gene>
<proteinExistence type="inferred from homology"/>